<dbReference type="CDD" id="cd05254">
    <property type="entry name" value="dTDP_HR_like_SDR_e"/>
    <property type="match status" value="1"/>
</dbReference>
<dbReference type="PANTHER" id="PTHR10491:SF4">
    <property type="entry name" value="METHIONINE ADENOSYLTRANSFERASE 2 SUBUNIT BETA"/>
    <property type="match status" value="1"/>
</dbReference>
<dbReference type="UniPathway" id="UPA00124"/>
<accession>A0A4R3VWX9</accession>
<dbReference type="Pfam" id="PF04321">
    <property type="entry name" value="RmlD_sub_bind"/>
    <property type="match status" value="1"/>
</dbReference>
<dbReference type="SUPFAM" id="SSF51735">
    <property type="entry name" value="NAD(P)-binding Rossmann-fold domains"/>
    <property type="match status" value="1"/>
</dbReference>
<dbReference type="Proteomes" id="UP000295197">
    <property type="component" value="Unassembled WGS sequence"/>
</dbReference>
<evidence type="ECO:0000256" key="2">
    <source>
        <dbReference type="ARBA" id="ARBA00010944"/>
    </source>
</evidence>
<evidence type="ECO:0000256" key="6">
    <source>
        <dbReference type="RuleBase" id="RU364082"/>
    </source>
</evidence>
<sequence>MKKVLVTGANGQLGMELKDMLSTSSIPFIPIYADRTILTLEKVEEIELILNQLQPDIIVHAGAYTAVDKAEAEPILADAVNHLATAEIAKYCGKNNKKLIAISTDYVFDGSFSSPIAEDAPTQPINVYGRTKRDAEQAIAAYCPDGIIIRTSWVYSVYGNNFVKTMLRLMQQRTKISVIDDQIGSPTYAKNLARAIMTILLSDVWIGGIYHYSDEGRISWYDFALAIKEAAELNCTIHPIPTSSYPTPAQRPKFSMLEKSKIKDTFNVKVPAWKDSLQEMLRNLKTSNL</sequence>
<dbReference type="Gene3D" id="3.90.25.10">
    <property type="entry name" value="UDP-galactose 4-epimerase, domain 1"/>
    <property type="match status" value="1"/>
</dbReference>
<comment type="catalytic activity">
    <reaction evidence="5">
        <text>dTDP-beta-L-rhamnose + NADP(+) = dTDP-4-dehydro-beta-L-rhamnose + NADPH + H(+)</text>
        <dbReference type="Rhea" id="RHEA:21796"/>
        <dbReference type="ChEBI" id="CHEBI:15378"/>
        <dbReference type="ChEBI" id="CHEBI:57510"/>
        <dbReference type="ChEBI" id="CHEBI:57783"/>
        <dbReference type="ChEBI" id="CHEBI:58349"/>
        <dbReference type="ChEBI" id="CHEBI:62830"/>
        <dbReference type="EC" id="1.1.1.133"/>
    </reaction>
</comment>
<dbReference type="EMBL" id="SMBZ01000033">
    <property type="protein sequence ID" value="TCV10459.1"/>
    <property type="molecule type" value="Genomic_DNA"/>
</dbReference>
<name>A0A4R3VWX9_9SPHI</name>
<evidence type="ECO:0000256" key="4">
    <source>
        <dbReference type="ARBA" id="ARBA00017099"/>
    </source>
</evidence>
<evidence type="ECO:0000256" key="3">
    <source>
        <dbReference type="ARBA" id="ARBA00012929"/>
    </source>
</evidence>
<evidence type="ECO:0000256" key="1">
    <source>
        <dbReference type="ARBA" id="ARBA00004781"/>
    </source>
</evidence>
<dbReference type="InterPro" id="IPR005913">
    <property type="entry name" value="dTDP_dehydrorham_reduct"/>
</dbReference>
<dbReference type="NCBIfam" id="TIGR01214">
    <property type="entry name" value="rmlD"/>
    <property type="match status" value="1"/>
</dbReference>
<evidence type="ECO:0000313" key="9">
    <source>
        <dbReference type="Proteomes" id="UP000295197"/>
    </source>
</evidence>
<evidence type="ECO:0000313" key="8">
    <source>
        <dbReference type="EMBL" id="TCV10459.1"/>
    </source>
</evidence>
<comment type="function">
    <text evidence="6">Catalyzes the reduction of dTDP-6-deoxy-L-lyxo-4-hexulose to yield dTDP-L-rhamnose.</text>
</comment>
<comment type="similarity">
    <text evidence="2 6">Belongs to the dTDP-4-dehydrorhamnose reductase family.</text>
</comment>
<protein>
    <recommendedName>
        <fullName evidence="4 6">dTDP-4-dehydrorhamnose reductase</fullName>
        <ecNumber evidence="3 6">1.1.1.133</ecNumber>
    </recommendedName>
</protein>
<dbReference type="InterPro" id="IPR029903">
    <property type="entry name" value="RmlD-like-bd"/>
</dbReference>
<dbReference type="RefSeq" id="WP_132778266.1">
    <property type="nucleotide sequence ID" value="NZ_SMBZ01000033.1"/>
</dbReference>
<keyword evidence="9" id="KW-1185">Reference proteome</keyword>
<dbReference type="GO" id="GO:0005829">
    <property type="term" value="C:cytosol"/>
    <property type="evidence" value="ECO:0007669"/>
    <property type="project" value="TreeGrafter"/>
</dbReference>
<dbReference type="EC" id="1.1.1.133" evidence="3 6"/>
<gene>
    <name evidence="8" type="ORF">EDC17_103332</name>
</gene>
<keyword evidence="6" id="KW-0560">Oxidoreductase</keyword>
<reference evidence="8 9" key="1">
    <citation type="submission" date="2019-03" db="EMBL/GenBank/DDBJ databases">
        <title>Genomic Encyclopedia of Type Strains, Phase IV (KMG-IV): sequencing the most valuable type-strain genomes for metagenomic binning, comparative biology and taxonomic classification.</title>
        <authorList>
            <person name="Goeker M."/>
        </authorList>
    </citation>
    <scope>NUCLEOTIDE SEQUENCE [LARGE SCALE GENOMIC DNA]</scope>
    <source>
        <strain evidence="8 9">DSM 22362</strain>
    </source>
</reference>
<comment type="pathway">
    <text evidence="1 6">Carbohydrate biosynthesis; dTDP-L-rhamnose biosynthesis.</text>
</comment>
<comment type="caution">
    <text evidence="8">The sequence shown here is derived from an EMBL/GenBank/DDBJ whole genome shotgun (WGS) entry which is preliminary data.</text>
</comment>
<dbReference type="GO" id="GO:0008831">
    <property type="term" value="F:dTDP-4-dehydrorhamnose reductase activity"/>
    <property type="evidence" value="ECO:0007669"/>
    <property type="project" value="UniProtKB-EC"/>
</dbReference>
<dbReference type="GO" id="GO:0019305">
    <property type="term" value="P:dTDP-rhamnose biosynthetic process"/>
    <property type="evidence" value="ECO:0007669"/>
    <property type="project" value="UniProtKB-UniPathway"/>
</dbReference>
<dbReference type="AlphaFoldDB" id="A0A4R3VWX9"/>
<evidence type="ECO:0000259" key="7">
    <source>
        <dbReference type="Pfam" id="PF04321"/>
    </source>
</evidence>
<dbReference type="OrthoDB" id="9803892at2"/>
<dbReference type="PANTHER" id="PTHR10491">
    <property type="entry name" value="DTDP-4-DEHYDRORHAMNOSE REDUCTASE"/>
    <property type="match status" value="1"/>
</dbReference>
<feature type="domain" description="RmlD-like substrate binding" evidence="7">
    <location>
        <begin position="3"/>
        <end position="284"/>
    </location>
</feature>
<organism evidence="8 9">
    <name type="scientific">Sphingobacterium alimentarium</name>
    <dbReference type="NCBI Taxonomy" id="797292"/>
    <lineage>
        <taxon>Bacteria</taxon>
        <taxon>Pseudomonadati</taxon>
        <taxon>Bacteroidota</taxon>
        <taxon>Sphingobacteriia</taxon>
        <taxon>Sphingobacteriales</taxon>
        <taxon>Sphingobacteriaceae</taxon>
        <taxon>Sphingobacterium</taxon>
    </lineage>
</organism>
<evidence type="ECO:0000256" key="5">
    <source>
        <dbReference type="ARBA" id="ARBA00048200"/>
    </source>
</evidence>
<proteinExistence type="inferred from homology"/>
<dbReference type="InterPro" id="IPR036291">
    <property type="entry name" value="NAD(P)-bd_dom_sf"/>
</dbReference>
<keyword evidence="6" id="KW-0521">NADP</keyword>
<dbReference type="Gene3D" id="3.40.50.720">
    <property type="entry name" value="NAD(P)-binding Rossmann-like Domain"/>
    <property type="match status" value="1"/>
</dbReference>